<dbReference type="PANTHER" id="PTHR34406">
    <property type="entry name" value="PROTEIN YCEI"/>
    <property type="match status" value="1"/>
</dbReference>
<dbReference type="RefSeq" id="WP_024996862.1">
    <property type="nucleotide sequence ID" value="NZ_ATZI01000001.1"/>
</dbReference>
<dbReference type="SMART" id="SM00867">
    <property type="entry name" value="YceI"/>
    <property type="match status" value="1"/>
</dbReference>
<sequence>MKKLFILSVIVLSSAAAMAQSKVWKNDPAHSRLGFVVKHLTISEISGRFADFSVDVTTTKADYSDAQISVTAKVASIDTDIEARDNHLRSADFFDAEKYPVLTFKSIYLKKTGQNEGKLYGNLSFHGITKAVTLDVTYFGTVVNPMSKAETAGFKIKGTIKRSDFNLGANFPEAVISDNIQIIADVEFSPAK</sequence>
<organism evidence="3 4">
    <name type="scientific">Bacteroides graminisolvens DSM 19988 = JCM 15093</name>
    <dbReference type="NCBI Taxonomy" id="1121097"/>
    <lineage>
        <taxon>Bacteria</taxon>
        <taxon>Pseudomonadati</taxon>
        <taxon>Bacteroidota</taxon>
        <taxon>Bacteroidia</taxon>
        <taxon>Bacteroidales</taxon>
        <taxon>Bacteroidaceae</taxon>
        <taxon>Bacteroides</taxon>
    </lineage>
</organism>
<name>A0A069D2K3_9BACE</name>
<dbReference type="eggNOG" id="COG2353">
    <property type="taxonomic scope" value="Bacteria"/>
</dbReference>
<dbReference type="STRING" id="1121097.GCA_000428125_00895"/>
<comment type="caution">
    <text evidence="3">The sequence shown here is derived from an EMBL/GenBank/DDBJ whole genome shotgun (WGS) entry which is preliminary data.</text>
</comment>
<evidence type="ECO:0000313" key="3">
    <source>
        <dbReference type="EMBL" id="GAK37103.1"/>
    </source>
</evidence>
<dbReference type="Pfam" id="PF04264">
    <property type="entry name" value="YceI"/>
    <property type="match status" value="1"/>
</dbReference>
<dbReference type="OrthoDB" id="9811006at2"/>
<feature type="signal peptide" evidence="1">
    <location>
        <begin position="1"/>
        <end position="19"/>
    </location>
</feature>
<proteinExistence type="predicted"/>
<dbReference type="EMBL" id="BAJS01000014">
    <property type="protein sequence ID" value="GAK37103.1"/>
    <property type="molecule type" value="Genomic_DNA"/>
</dbReference>
<dbReference type="InterPro" id="IPR007372">
    <property type="entry name" value="Lipid/polyisoprenoid-bd_YceI"/>
</dbReference>
<dbReference type="PANTHER" id="PTHR34406:SF1">
    <property type="entry name" value="PROTEIN YCEI"/>
    <property type="match status" value="1"/>
</dbReference>
<dbReference type="InterPro" id="IPR036761">
    <property type="entry name" value="TTHA0802/YceI-like_sf"/>
</dbReference>
<feature type="domain" description="Lipid/polyisoprenoid-binding YceI-like" evidence="2">
    <location>
        <begin position="23"/>
        <end position="189"/>
    </location>
</feature>
<evidence type="ECO:0000313" key="4">
    <source>
        <dbReference type="Proteomes" id="UP000027601"/>
    </source>
</evidence>
<keyword evidence="4" id="KW-1185">Reference proteome</keyword>
<evidence type="ECO:0000256" key="1">
    <source>
        <dbReference type="SAM" id="SignalP"/>
    </source>
</evidence>
<feature type="chain" id="PRO_5001659847" evidence="1">
    <location>
        <begin position="20"/>
        <end position="192"/>
    </location>
</feature>
<protein>
    <submittedName>
        <fullName evidence="3">YceI like family protein</fullName>
    </submittedName>
</protein>
<dbReference type="SUPFAM" id="SSF101874">
    <property type="entry name" value="YceI-like"/>
    <property type="match status" value="1"/>
</dbReference>
<keyword evidence="1" id="KW-0732">Signal</keyword>
<dbReference type="Gene3D" id="2.40.128.110">
    <property type="entry name" value="Lipid/polyisoprenoid-binding, YceI-like"/>
    <property type="match status" value="1"/>
</dbReference>
<evidence type="ECO:0000259" key="2">
    <source>
        <dbReference type="SMART" id="SM00867"/>
    </source>
</evidence>
<accession>A0A069D2K3</accession>
<dbReference type="Proteomes" id="UP000027601">
    <property type="component" value="Unassembled WGS sequence"/>
</dbReference>
<reference evidence="3 4" key="1">
    <citation type="journal article" date="2015" name="Microbes Environ.">
        <title>Distribution and evolution of nitrogen fixation genes in the phylum bacteroidetes.</title>
        <authorList>
            <person name="Inoue J."/>
            <person name="Oshima K."/>
            <person name="Suda W."/>
            <person name="Sakamoto M."/>
            <person name="Iino T."/>
            <person name="Noda S."/>
            <person name="Hongoh Y."/>
            <person name="Hattori M."/>
            <person name="Ohkuma M."/>
        </authorList>
    </citation>
    <scope>NUCLEOTIDE SEQUENCE [LARGE SCALE GENOMIC DNA]</scope>
    <source>
        <strain evidence="3 4">JCM 15093</strain>
    </source>
</reference>
<dbReference type="AlphaFoldDB" id="A0A069D2K3"/>
<gene>
    <name evidence="3" type="ORF">JCM15093_2321</name>
</gene>